<comment type="caution">
    <text evidence="3">The sequence shown here is derived from an EMBL/GenBank/DDBJ whole genome shotgun (WGS) entry which is preliminary data.</text>
</comment>
<feature type="domain" description="Prokaryotic E2 family B" evidence="2">
    <location>
        <begin position="27"/>
        <end position="109"/>
    </location>
</feature>
<dbReference type="Gene3D" id="3.40.50.720">
    <property type="entry name" value="NAD(P)-binding Rossmann-like Domain"/>
    <property type="match status" value="1"/>
</dbReference>
<evidence type="ECO:0008006" key="5">
    <source>
        <dbReference type="Google" id="ProtNLM"/>
    </source>
</evidence>
<dbReference type="EMBL" id="JAAXYH010000002">
    <property type="protein sequence ID" value="NMH64455.1"/>
    <property type="molecule type" value="Genomic_DNA"/>
</dbReference>
<evidence type="ECO:0000259" key="1">
    <source>
        <dbReference type="Pfam" id="PF00899"/>
    </source>
</evidence>
<dbReference type="InterPro" id="IPR035985">
    <property type="entry name" value="Ubiquitin-activating_enz"/>
</dbReference>
<keyword evidence="4" id="KW-1185">Reference proteome</keyword>
<dbReference type="RefSeq" id="WP_169563131.1">
    <property type="nucleotide sequence ID" value="NZ_JAAXYH010000002.1"/>
</dbReference>
<name>A0A972G4T8_9GAMM</name>
<dbReference type="InterPro" id="IPR032701">
    <property type="entry name" value="Prok-E2_B_dom"/>
</dbReference>
<organism evidence="3 4">
    <name type="scientific">Shewanella salipaludis</name>
    <dbReference type="NCBI Taxonomy" id="2723052"/>
    <lineage>
        <taxon>Bacteria</taxon>
        <taxon>Pseudomonadati</taxon>
        <taxon>Pseudomonadota</taxon>
        <taxon>Gammaproteobacteria</taxon>
        <taxon>Alteromonadales</taxon>
        <taxon>Shewanellaceae</taxon>
        <taxon>Shewanella</taxon>
    </lineage>
</organism>
<evidence type="ECO:0000259" key="2">
    <source>
        <dbReference type="Pfam" id="PF14461"/>
    </source>
</evidence>
<dbReference type="Pfam" id="PF14461">
    <property type="entry name" value="Prok-E2_B"/>
    <property type="match status" value="1"/>
</dbReference>
<dbReference type="InterPro" id="IPR000594">
    <property type="entry name" value="ThiF_NAD_FAD-bd"/>
</dbReference>
<dbReference type="SUPFAM" id="SSF69572">
    <property type="entry name" value="Activating enzymes of the ubiquitin-like proteins"/>
    <property type="match status" value="1"/>
</dbReference>
<dbReference type="GO" id="GO:0061504">
    <property type="term" value="P:cyclic threonylcarbamoyladenosine biosynthetic process"/>
    <property type="evidence" value="ECO:0007669"/>
    <property type="project" value="TreeGrafter"/>
</dbReference>
<dbReference type="PANTHER" id="PTHR43267">
    <property type="entry name" value="TRNA THREONYLCARBAMOYLADENOSINE DEHYDRATASE"/>
    <property type="match status" value="1"/>
</dbReference>
<dbReference type="PANTHER" id="PTHR43267:SF1">
    <property type="entry name" value="TRNA THREONYLCARBAMOYLADENOSINE DEHYDRATASE"/>
    <property type="match status" value="1"/>
</dbReference>
<feature type="domain" description="THIF-type NAD/FAD binding fold" evidence="1">
    <location>
        <begin position="300"/>
        <end position="463"/>
    </location>
</feature>
<evidence type="ECO:0000313" key="4">
    <source>
        <dbReference type="Proteomes" id="UP000737113"/>
    </source>
</evidence>
<reference evidence="3" key="1">
    <citation type="submission" date="2020-04" db="EMBL/GenBank/DDBJ databases">
        <title>Description of Shewanella salipaludis sp. nov., isolated from a salt marsh.</title>
        <authorList>
            <person name="Park S."/>
            <person name="Yoon J.-H."/>
        </authorList>
    </citation>
    <scope>NUCLEOTIDE SEQUENCE</scope>
    <source>
        <strain evidence="3">SHSM-M6</strain>
    </source>
</reference>
<dbReference type="CDD" id="cd01483">
    <property type="entry name" value="E1_enzyme_family"/>
    <property type="match status" value="1"/>
</dbReference>
<dbReference type="InterPro" id="IPR045886">
    <property type="entry name" value="ThiF/MoeB/HesA"/>
</dbReference>
<dbReference type="Pfam" id="PF00899">
    <property type="entry name" value="ThiF"/>
    <property type="match status" value="1"/>
</dbReference>
<dbReference type="GO" id="GO:0008641">
    <property type="term" value="F:ubiquitin-like modifier activating enzyme activity"/>
    <property type="evidence" value="ECO:0007669"/>
    <property type="project" value="InterPro"/>
</dbReference>
<proteinExistence type="predicted"/>
<accession>A0A972G4T8</accession>
<dbReference type="GO" id="GO:0061503">
    <property type="term" value="F:tRNA threonylcarbamoyladenosine dehydratase"/>
    <property type="evidence" value="ECO:0007669"/>
    <property type="project" value="TreeGrafter"/>
</dbReference>
<protein>
    <recommendedName>
        <fullName evidence="5">THIF-type NAD/FAD binding fold domain-containing protein</fullName>
    </recommendedName>
</protein>
<dbReference type="AlphaFoldDB" id="A0A972G4T8"/>
<dbReference type="CDD" id="cd00195">
    <property type="entry name" value="UBCc_UEV"/>
    <property type="match status" value="1"/>
</dbReference>
<sequence length="562" mass="63454">MNGAELSNLYLSNTIDCLVSYTRQSDLKYDHKIQGKKRTWKIQLEFNDNFPYSLPFATLLDKDQIGLLPHVNQHGTICYAEHDGILINYSDPENLLDYIISTIRNHLDRWSLKIFKDDLKDEYEGFFFNPLNEINSFCCPQSTYSRIYIKTKYNKDKTSTPVLMYEKNSPLPEKFSDIQSTSELNITSALCVNFNTKITPPIGGNFTFRYFKSLIDSLDEKEKARVTRLAQKFKNKLDFFVLLSAPRNSLNRTQILLKFKYPAKNEHPIVSDNEKCEISLFSILRLHKKYLLERGGAISQFQNSKVAIVGCGSVGSEIASMISKSGVGSLTLIDHDEFNADNIYRHNLGGNSITFTPDSSKEIKKNFKVDALKKSIEKDIPYIRVNAVAMTFQHAIKQNLISNFDVIIVAIGSPTENLQANRLLKNTDNKIIIYCWNEAAGAGGHSVKIDMAQCCLECIYINEGGEIVPTYYSLLASDQNIAKNLTGCAGLFTPFSYIDSSQTALLATKHCLEALHSITESSISSWKNDRFDSYMVTDYFSSFSHTTEHAIIKSDSCGICNG</sequence>
<gene>
    <name evidence="3" type="ORF">HC757_04655</name>
</gene>
<dbReference type="Proteomes" id="UP000737113">
    <property type="component" value="Unassembled WGS sequence"/>
</dbReference>
<dbReference type="SUPFAM" id="SSF54495">
    <property type="entry name" value="UBC-like"/>
    <property type="match status" value="1"/>
</dbReference>
<dbReference type="InterPro" id="IPR016135">
    <property type="entry name" value="UBQ-conjugating_enzyme/RWD"/>
</dbReference>
<evidence type="ECO:0000313" key="3">
    <source>
        <dbReference type="EMBL" id="NMH64455.1"/>
    </source>
</evidence>